<dbReference type="SUPFAM" id="SSF49764">
    <property type="entry name" value="HSP20-like chaperones"/>
    <property type="match status" value="1"/>
</dbReference>
<feature type="compositionally biased region" description="Low complexity" evidence="4">
    <location>
        <begin position="178"/>
        <end position="189"/>
    </location>
</feature>
<evidence type="ECO:0000259" key="5">
    <source>
        <dbReference type="PROSITE" id="PS01031"/>
    </source>
</evidence>
<dbReference type="AlphaFoldDB" id="A0A2P1EGA1"/>
<evidence type="ECO:0000313" key="6">
    <source>
        <dbReference type="EMBL" id="AVL92584.1"/>
    </source>
</evidence>
<sequence length="189" mass="21270">MSLLPYLLEELNRPTVYDQNFGVGLWNDDLPSITAIRPFYMRPWRLLPQNESGTSSVQHDKDGFKVNLDVQQFKPEEVNVKVSDNYVTIHAKHEERSDEHGFISREFTRRYLIPKDVNAEALTSSLSSDGVLSVHAPPKAITNENGSERQIPITKTNAPAIKQEQAKRAETPTPTMPSPLTTSPTAKKD</sequence>
<protein>
    <submittedName>
        <fullName evidence="6">Heat shock protein 21.3</fullName>
    </submittedName>
</protein>
<dbReference type="InterPro" id="IPR002068">
    <property type="entry name" value="A-crystallin/Hsp20_dom"/>
</dbReference>
<dbReference type="GO" id="GO:0005737">
    <property type="term" value="C:cytoplasm"/>
    <property type="evidence" value="ECO:0007669"/>
    <property type="project" value="TreeGrafter"/>
</dbReference>
<evidence type="ECO:0000256" key="4">
    <source>
        <dbReference type="SAM" id="MobiDB-lite"/>
    </source>
</evidence>
<dbReference type="SMR" id="A0A2P1EGA1"/>
<dbReference type="GO" id="GO:0005634">
    <property type="term" value="C:nucleus"/>
    <property type="evidence" value="ECO:0007669"/>
    <property type="project" value="TreeGrafter"/>
</dbReference>
<reference evidence="6" key="1">
    <citation type="submission" date="2017-05" db="EMBL/GenBank/DDBJ databases">
        <title>Identification and characterization of three small heat shock protein genes from Bemisia tabaci (Gennadius) and their expression profiles.</title>
        <authorList>
            <person name="Bai J."/>
            <person name="Liu X.N."/>
            <person name="Lu M.X."/>
            <person name="Du Y.Z."/>
        </authorList>
    </citation>
    <scope>NUCLEOTIDE SEQUENCE</scope>
</reference>
<feature type="region of interest" description="Disordered" evidence="4">
    <location>
        <begin position="130"/>
        <end position="189"/>
    </location>
</feature>
<dbReference type="PRINTS" id="PR00299">
    <property type="entry name" value="ACRYSTALLIN"/>
</dbReference>
<dbReference type="EMBL" id="MF114303">
    <property type="protein sequence ID" value="AVL92584.1"/>
    <property type="molecule type" value="mRNA"/>
</dbReference>
<dbReference type="PANTHER" id="PTHR45640">
    <property type="entry name" value="HEAT SHOCK PROTEIN HSP-12.2-RELATED"/>
    <property type="match status" value="1"/>
</dbReference>
<name>A0A2P1EGA1_BEMTA</name>
<dbReference type="InterPro" id="IPR001436">
    <property type="entry name" value="Alpha-crystallin/sHSP_animal"/>
</dbReference>
<accession>A0A2P1EGA1</accession>
<dbReference type="GO" id="GO:0051082">
    <property type="term" value="F:unfolded protein binding"/>
    <property type="evidence" value="ECO:0007669"/>
    <property type="project" value="TreeGrafter"/>
</dbReference>
<evidence type="ECO:0000256" key="2">
    <source>
        <dbReference type="PROSITE-ProRule" id="PRU00285"/>
    </source>
</evidence>
<dbReference type="Gene3D" id="2.60.40.790">
    <property type="match status" value="1"/>
</dbReference>
<proteinExistence type="evidence at transcript level"/>
<dbReference type="GO" id="GO:0009408">
    <property type="term" value="P:response to heat"/>
    <property type="evidence" value="ECO:0007669"/>
    <property type="project" value="TreeGrafter"/>
</dbReference>
<feature type="domain" description="SHSP" evidence="5">
    <location>
        <begin position="45"/>
        <end position="154"/>
    </location>
</feature>
<evidence type="ECO:0000256" key="1">
    <source>
        <dbReference type="ARBA" id="ARBA00023016"/>
    </source>
</evidence>
<comment type="similarity">
    <text evidence="2 3">Belongs to the small heat shock protein (HSP20) family.</text>
</comment>
<keyword evidence="1 6" id="KW-0346">Stress response</keyword>
<dbReference type="InterPro" id="IPR008978">
    <property type="entry name" value="HSP20-like_chaperone"/>
</dbReference>
<dbReference type="PANTHER" id="PTHR45640:SF13">
    <property type="entry name" value="HEAT SHOCK PROTEIN 22-RELATED"/>
    <property type="match status" value="1"/>
</dbReference>
<evidence type="ECO:0000256" key="3">
    <source>
        <dbReference type="RuleBase" id="RU003616"/>
    </source>
</evidence>
<dbReference type="Pfam" id="PF00011">
    <property type="entry name" value="HSP20"/>
    <property type="match status" value="1"/>
</dbReference>
<organism evidence="6">
    <name type="scientific">Bemisia tabaci</name>
    <name type="common">Sweetpotato whitefly</name>
    <name type="synonym">Aleurodes tabaci</name>
    <dbReference type="NCBI Taxonomy" id="7038"/>
    <lineage>
        <taxon>Eukaryota</taxon>
        <taxon>Metazoa</taxon>
        <taxon>Ecdysozoa</taxon>
        <taxon>Arthropoda</taxon>
        <taxon>Hexapoda</taxon>
        <taxon>Insecta</taxon>
        <taxon>Pterygota</taxon>
        <taxon>Neoptera</taxon>
        <taxon>Paraneoptera</taxon>
        <taxon>Hemiptera</taxon>
        <taxon>Sternorrhyncha</taxon>
        <taxon>Aleyrodoidea</taxon>
        <taxon>Aleyrodidae</taxon>
        <taxon>Aleyrodinae</taxon>
        <taxon>Bemisia</taxon>
    </lineage>
</organism>
<dbReference type="GO" id="GO:0042026">
    <property type="term" value="P:protein refolding"/>
    <property type="evidence" value="ECO:0007669"/>
    <property type="project" value="TreeGrafter"/>
</dbReference>
<dbReference type="PROSITE" id="PS01031">
    <property type="entry name" value="SHSP"/>
    <property type="match status" value="1"/>
</dbReference>
<dbReference type="CDD" id="cd06526">
    <property type="entry name" value="metazoan_ACD"/>
    <property type="match status" value="1"/>
</dbReference>